<dbReference type="PANTHER" id="PTHR13390:SF0">
    <property type="entry name" value="LIPID DROPLET-ASSOCIATED HYDROLASE"/>
    <property type="match status" value="1"/>
</dbReference>
<feature type="transmembrane region" description="Helical" evidence="5">
    <location>
        <begin position="212"/>
        <end position="232"/>
    </location>
</feature>
<evidence type="ECO:0008006" key="8">
    <source>
        <dbReference type="Google" id="ProtNLM"/>
    </source>
</evidence>
<dbReference type="AlphaFoldDB" id="A0A9W4URE6"/>
<dbReference type="Pfam" id="PF10230">
    <property type="entry name" value="LIDHydrolase"/>
    <property type="match status" value="1"/>
</dbReference>
<gene>
    <name evidence="6" type="ORF">PDIGIT_LOCUS13889</name>
</gene>
<dbReference type="Proteomes" id="UP001152607">
    <property type="component" value="Unassembled WGS sequence"/>
</dbReference>
<sequence>MFSSTTTVSTLFFSNKFLNHDTGSPVDQNKTSCVLHLANMTTIPQTPPNKLLFTRPRHAPDSHTSNTRAKYLIFFIPGNPGIIQYYSVFLKNLHEKLAHGLKPRVDVLGITLAGFECGASEHQDVRNKAKKFPLSIDDQIDFVERTLRDYTEPDTRIILMGHSFGVYIFMEMLRRRQSRLKTTGHVIGAIGLFPGVVHLARSQGGRRGQQWLAIPGLAFLLIWLARALGLLLPTKILQNVIRALSGYPDHAVRTTVHWIRSRWGLQQSLHLVREELIRITDDAWDDEVWGTDIHMLFGEKDVYVPEIERDALISARAVKSAVQTGSTPYFEIAATGIPHDFSIRHNAPVAEKVDIWVRKIISQDEA</sequence>
<keyword evidence="5" id="KW-0472">Membrane</keyword>
<keyword evidence="3" id="KW-0551">Lipid droplet</keyword>
<comment type="caution">
    <text evidence="6">The sequence shown here is derived from an EMBL/GenBank/DDBJ whole genome shotgun (WGS) entry which is preliminary data.</text>
</comment>
<name>A0A9W4URE6_9PLEO</name>
<dbReference type="PANTHER" id="PTHR13390">
    <property type="entry name" value="LIPASE"/>
    <property type="match status" value="1"/>
</dbReference>
<keyword evidence="7" id="KW-1185">Reference proteome</keyword>
<dbReference type="GO" id="GO:0016298">
    <property type="term" value="F:lipase activity"/>
    <property type="evidence" value="ECO:0007669"/>
    <property type="project" value="InterPro"/>
</dbReference>
<evidence type="ECO:0000313" key="6">
    <source>
        <dbReference type="EMBL" id="CAI6340705.1"/>
    </source>
</evidence>
<feature type="transmembrane region" description="Helical" evidence="5">
    <location>
        <begin position="182"/>
        <end position="200"/>
    </location>
</feature>
<evidence type="ECO:0000256" key="4">
    <source>
        <dbReference type="ARBA" id="ARBA00022801"/>
    </source>
</evidence>
<evidence type="ECO:0000256" key="2">
    <source>
        <dbReference type="ARBA" id="ARBA00008300"/>
    </source>
</evidence>
<dbReference type="SUPFAM" id="SSF53474">
    <property type="entry name" value="alpha/beta-Hydrolases"/>
    <property type="match status" value="1"/>
</dbReference>
<dbReference type="GO" id="GO:0005811">
    <property type="term" value="C:lipid droplet"/>
    <property type="evidence" value="ECO:0007669"/>
    <property type="project" value="UniProtKB-SubCell"/>
</dbReference>
<dbReference type="InterPro" id="IPR019363">
    <property type="entry name" value="LDAH"/>
</dbReference>
<dbReference type="InterPro" id="IPR029058">
    <property type="entry name" value="AB_hydrolase_fold"/>
</dbReference>
<dbReference type="OrthoDB" id="448051at2759"/>
<comment type="similarity">
    <text evidence="2">Belongs to the AB hydrolase superfamily. LDAH family.</text>
</comment>
<keyword evidence="4" id="KW-0378">Hydrolase</keyword>
<proteinExistence type="inferred from homology"/>
<keyword evidence="5" id="KW-1133">Transmembrane helix</keyword>
<dbReference type="GO" id="GO:0019915">
    <property type="term" value="P:lipid storage"/>
    <property type="evidence" value="ECO:0007669"/>
    <property type="project" value="InterPro"/>
</dbReference>
<evidence type="ECO:0000256" key="5">
    <source>
        <dbReference type="SAM" id="Phobius"/>
    </source>
</evidence>
<evidence type="ECO:0000256" key="1">
    <source>
        <dbReference type="ARBA" id="ARBA00004502"/>
    </source>
</evidence>
<accession>A0A9W4URE6</accession>
<comment type="subcellular location">
    <subcellularLocation>
        <location evidence="1">Lipid droplet</location>
    </subcellularLocation>
</comment>
<dbReference type="Gene3D" id="3.40.50.1820">
    <property type="entry name" value="alpha/beta hydrolase"/>
    <property type="match status" value="1"/>
</dbReference>
<evidence type="ECO:0000256" key="3">
    <source>
        <dbReference type="ARBA" id="ARBA00022677"/>
    </source>
</evidence>
<evidence type="ECO:0000313" key="7">
    <source>
        <dbReference type="Proteomes" id="UP001152607"/>
    </source>
</evidence>
<dbReference type="EMBL" id="CAOQHR010000011">
    <property type="protein sequence ID" value="CAI6340705.1"/>
    <property type="molecule type" value="Genomic_DNA"/>
</dbReference>
<keyword evidence="5" id="KW-0812">Transmembrane</keyword>
<organism evidence="6 7">
    <name type="scientific">Periconia digitata</name>
    <dbReference type="NCBI Taxonomy" id="1303443"/>
    <lineage>
        <taxon>Eukaryota</taxon>
        <taxon>Fungi</taxon>
        <taxon>Dikarya</taxon>
        <taxon>Ascomycota</taxon>
        <taxon>Pezizomycotina</taxon>
        <taxon>Dothideomycetes</taxon>
        <taxon>Pleosporomycetidae</taxon>
        <taxon>Pleosporales</taxon>
        <taxon>Massarineae</taxon>
        <taxon>Periconiaceae</taxon>
        <taxon>Periconia</taxon>
    </lineage>
</organism>
<reference evidence="6" key="1">
    <citation type="submission" date="2023-01" db="EMBL/GenBank/DDBJ databases">
        <authorList>
            <person name="Van Ghelder C."/>
            <person name="Rancurel C."/>
        </authorList>
    </citation>
    <scope>NUCLEOTIDE SEQUENCE</scope>
    <source>
        <strain evidence="6">CNCM I-4278</strain>
    </source>
</reference>
<protein>
    <recommendedName>
        <fullName evidence="8">Lipid droplet-associated hydrolase</fullName>
    </recommendedName>
</protein>